<evidence type="ECO:0000256" key="1">
    <source>
        <dbReference type="ARBA" id="ARBA00022460"/>
    </source>
</evidence>
<evidence type="ECO:0000256" key="2">
    <source>
        <dbReference type="PROSITE-ProRule" id="PRU00497"/>
    </source>
</evidence>
<dbReference type="PANTHER" id="PTHR12236:SF95">
    <property type="entry name" value="CUTICULAR PROTEIN 76BD, ISOFORM C-RELATED"/>
    <property type="match status" value="1"/>
</dbReference>
<keyword evidence="1 2" id="KW-0193">Cuticle</keyword>
<comment type="caution">
    <text evidence="4">The sequence shown here is derived from an EMBL/GenBank/DDBJ whole genome shotgun (WGS) entry which is preliminary data.</text>
</comment>
<sequence length="179" mass="20604">MSINKSRTIFLLLWVCYAYSFPVGEEDVISDSAVGYDQDNLDVYQNAHVELLRRPTTYYRHQYLVPVAAKVAPVSVASGHDVNQEHAPAKYQFQYKVEDDQHGDYKYHTEERDGDVVKGEYSFKEADGTVRIVKYTVESKSGFNAVIIKRGQPTHPQVQVNKAVRHQAAREPNYYDHYK</sequence>
<dbReference type="EMBL" id="JASPKY010000507">
    <property type="protein sequence ID" value="KAK9694632.1"/>
    <property type="molecule type" value="Genomic_DNA"/>
</dbReference>
<feature type="signal peptide" evidence="3">
    <location>
        <begin position="1"/>
        <end position="20"/>
    </location>
</feature>
<dbReference type="Pfam" id="PF00379">
    <property type="entry name" value="Chitin_bind_4"/>
    <property type="match status" value="1"/>
</dbReference>
<protein>
    <submittedName>
        <fullName evidence="4">Insect cuticle protein</fullName>
    </submittedName>
</protein>
<dbReference type="Proteomes" id="UP001458880">
    <property type="component" value="Unassembled WGS sequence"/>
</dbReference>
<keyword evidence="3" id="KW-0732">Signal</keyword>
<proteinExistence type="predicted"/>
<keyword evidence="5" id="KW-1185">Reference proteome</keyword>
<accession>A0AAW1IXH5</accession>
<reference evidence="4 5" key="1">
    <citation type="journal article" date="2024" name="BMC Genomics">
        <title>De novo assembly and annotation of Popillia japonica's genome with initial clues to its potential as an invasive pest.</title>
        <authorList>
            <person name="Cucini C."/>
            <person name="Boschi S."/>
            <person name="Funari R."/>
            <person name="Cardaioli E."/>
            <person name="Iannotti N."/>
            <person name="Marturano G."/>
            <person name="Paoli F."/>
            <person name="Bruttini M."/>
            <person name="Carapelli A."/>
            <person name="Frati F."/>
            <person name="Nardi F."/>
        </authorList>
    </citation>
    <scope>NUCLEOTIDE SEQUENCE [LARGE SCALE GENOMIC DNA]</scope>
    <source>
        <strain evidence="4">DMR45628</strain>
    </source>
</reference>
<evidence type="ECO:0000313" key="4">
    <source>
        <dbReference type="EMBL" id="KAK9694632.1"/>
    </source>
</evidence>
<dbReference type="InterPro" id="IPR051217">
    <property type="entry name" value="Insect_Cuticle_Struc_Prot"/>
</dbReference>
<feature type="chain" id="PRO_5043463687" evidence="3">
    <location>
        <begin position="21"/>
        <end position="179"/>
    </location>
</feature>
<dbReference type="GO" id="GO:0042302">
    <property type="term" value="F:structural constituent of cuticle"/>
    <property type="evidence" value="ECO:0007669"/>
    <property type="project" value="UniProtKB-UniRule"/>
</dbReference>
<evidence type="ECO:0000256" key="3">
    <source>
        <dbReference type="SAM" id="SignalP"/>
    </source>
</evidence>
<dbReference type="PANTHER" id="PTHR12236">
    <property type="entry name" value="STRUCTURAL CONTITUENT OF CUTICLE"/>
    <property type="match status" value="1"/>
</dbReference>
<name>A0AAW1IXH5_POPJA</name>
<dbReference type="InterPro" id="IPR000618">
    <property type="entry name" value="Insect_cuticle"/>
</dbReference>
<organism evidence="4 5">
    <name type="scientific">Popillia japonica</name>
    <name type="common">Japanese beetle</name>
    <dbReference type="NCBI Taxonomy" id="7064"/>
    <lineage>
        <taxon>Eukaryota</taxon>
        <taxon>Metazoa</taxon>
        <taxon>Ecdysozoa</taxon>
        <taxon>Arthropoda</taxon>
        <taxon>Hexapoda</taxon>
        <taxon>Insecta</taxon>
        <taxon>Pterygota</taxon>
        <taxon>Neoptera</taxon>
        <taxon>Endopterygota</taxon>
        <taxon>Coleoptera</taxon>
        <taxon>Polyphaga</taxon>
        <taxon>Scarabaeiformia</taxon>
        <taxon>Scarabaeidae</taxon>
        <taxon>Rutelinae</taxon>
        <taxon>Popillia</taxon>
    </lineage>
</organism>
<gene>
    <name evidence="4" type="ORF">QE152_g33404</name>
</gene>
<dbReference type="PROSITE" id="PS51155">
    <property type="entry name" value="CHIT_BIND_RR_2"/>
    <property type="match status" value="1"/>
</dbReference>
<dbReference type="GO" id="GO:0031012">
    <property type="term" value="C:extracellular matrix"/>
    <property type="evidence" value="ECO:0007669"/>
    <property type="project" value="TreeGrafter"/>
</dbReference>
<dbReference type="AlphaFoldDB" id="A0AAW1IXH5"/>
<dbReference type="PRINTS" id="PR00947">
    <property type="entry name" value="CUTICLE"/>
</dbReference>
<evidence type="ECO:0000313" key="5">
    <source>
        <dbReference type="Proteomes" id="UP001458880"/>
    </source>
</evidence>
<dbReference type="GO" id="GO:0005615">
    <property type="term" value="C:extracellular space"/>
    <property type="evidence" value="ECO:0007669"/>
    <property type="project" value="TreeGrafter"/>
</dbReference>